<evidence type="ECO:0000256" key="2">
    <source>
        <dbReference type="ARBA" id="ARBA00006674"/>
    </source>
</evidence>
<dbReference type="Gene3D" id="3.30.70.3030">
    <property type="match status" value="1"/>
</dbReference>
<dbReference type="GO" id="GO:0003723">
    <property type="term" value="F:RNA binding"/>
    <property type="evidence" value="ECO:0007669"/>
    <property type="project" value="UniProtKB-KW"/>
</dbReference>
<keyword evidence="5" id="KW-0698">rRNA processing</keyword>
<evidence type="ECO:0000259" key="8">
    <source>
        <dbReference type="Pfam" id="PF17403"/>
    </source>
</evidence>
<dbReference type="InterPro" id="IPR035371">
    <property type="entry name" value="Nrap_D6"/>
</dbReference>
<feature type="region of interest" description="Disordered" evidence="6">
    <location>
        <begin position="1"/>
        <end position="50"/>
    </location>
</feature>
<organism evidence="13 14">
    <name type="scientific">Hanseniaspora valbyensis NRRL Y-1626</name>
    <dbReference type="NCBI Taxonomy" id="766949"/>
    <lineage>
        <taxon>Eukaryota</taxon>
        <taxon>Fungi</taxon>
        <taxon>Dikarya</taxon>
        <taxon>Ascomycota</taxon>
        <taxon>Saccharomycotina</taxon>
        <taxon>Saccharomycetes</taxon>
        <taxon>Saccharomycodales</taxon>
        <taxon>Saccharomycodaceae</taxon>
        <taxon>Hanseniaspora</taxon>
    </lineage>
</organism>
<keyword evidence="5" id="KW-0690">Ribosome biogenesis</keyword>
<evidence type="ECO:0000256" key="5">
    <source>
        <dbReference type="RuleBase" id="RU364032"/>
    </source>
</evidence>
<dbReference type="Gene3D" id="3.30.70.3020">
    <property type="match status" value="1"/>
</dbReference>
<dbReference type="Pfam" id="PF03813">
    <property type="entry name" value="Nrap"/>
    <property type="match status" value="1"/>
</dbReference>
<evidence type="ECO:0000256" key="4">
    <source>
        <dbReference type="ARBA" id="ARBA00023242"/>
    </source>
</evidence>
<dbReference type="PANTHER" id="PTHR17972:SF0">
    <property type="entry name" value="NUCLEOLAR PROTEIN 6"/>
    <property type="match status" value="1"/>
</dbReference>
<sequence>MVSTINSSNKRVLENNSDGEAHTSKRVKIDESVDENESEEEEEEEKVNNNKVTAKDMQVAKETAELFKSNIFKLQIDELLANVKLPEKHILKMEKFLHKLYDLLQEIPEWGSEKTLTEVEQFFKDKTTSIPFVDPKPLAHNTNYKFGFLKPSSVSLVGSFALKSAIYQPTGSSIDVAVEIPEVLIEKKDFLNYRIIHKRSVYLAFLTHYLNVLLENNKLDKFIKLEYKYKNNDPLQPILNISAIKEDAESKKISNKLSNDFNFYKTKFNINILITYPEGIFDNKKLLPHRNSIRINKNSQQEENFVIPTPAYNFSVLSNCSQNHYLKYLHRTKKNTESFKEAMILARIWLYQRGFNSKFGNGFGSFEFSVLMTALLNGGGSTGNKILLHGFSSYQLFKTTIKYIATMDLSEKGYLQFNSDVSSGNSGSAVTTTKYSTDEDENGGFNEPTLLDKFTKINILGKMSLQSYKILRLYAQNTLLSLDDQVKQQFEGIFLNNLTKNQLLKYDLILELDLSNSLSSIAEKFNAEEKITSLTFDNFLVKYISNIVSKSLGERIKAFDIELTSSTHEINKTFSINKRKLNNKFNGCKIKIVLDLDESEKLVTKGPTKDDSDENNKFVVADFKRFWGSKASLRRFKDGSIVYSCVWNNSSSHSVVINILQYILQHHLGESCKISNLKDSTVLQEFLKLPNVPGAKAQNVTNLSNYFNLKKSFDELYKIIFQMSDLPLSIRNVQPVGTGFRYTSILQPAPFAYSNPDFLQDVILEFESSSKWPDEIASLEKAKAAFMLKIHDNIVANHSEYKVTFSRDESIPLNLEVITMNVYTPEGYGFRFRVLTERDEILYLRAINNCRNDLKKELENTFLKFIQIYKNSVNHTRTIELLSHSYPMYSPSCRLFKQWLDSHLLFTHLPEELIELIAMQPFVEQSSYFQPGSVQNGFLKILKFLSKWNWLEEPLILDLIKPEDQVDETADNEENNGDSEISEFNLKKLSEKLTITQYKEFQTNFEETRKANPTGLSFQFFVASRVDPTGILYSSDINLSIATRLTALSKIAMNLISQHGVNEKTIELLFSPGLKDYDFVVNIAIPKNLNASSGILGKFKNIDSMLNKFPEDISDVTDLMDPTYQLVKYLNKKYGTHIIFSYQKYITLNNKNKNIGDDEDEDSCNVITGLVKPLLKNDKLVKFRVNLDADVLPFDDVNVKLNLDGILTEISNFGFDIIDSVTTN</sequence>
<dbReference type="InterPro" id="IPR035082">
    <property type="entry name" value="Nrap_D1"/>
</dbReference>
<keyword evidence="3 5" id="KW-0694">RNA-binding</keyword>
<evidence type="ECO:0000256" key="1">
    <source>
        <dbReference type="ARBA" id="ARBA00004604"/>
    </source>
</evidence>
<dbReference type="InterPro" id="IPR035370">
    <property type="entry name" value="Nrap_D5"/>
</dbReference>
<gene>
    <name evidence="13" type="ORF">HANVADRAFT_52074</name>
</gene>
<evidence type="ECO:0000313" key="14">
    <source>
        <dbReference type="Proteomes" id="UP000092321"/>
    </source>
</evidence>
<dbReference type="Pfam" id="PF17407">
    <property type="entry name" value="Nrap_D6"/>
    <property type="match status" value="1"/>
</dbReference>
<comment type="similarity">
    <text evidence="2 5">Belongs to the NRAP family.</text>
</comment>
<comment type="caution">
    <text evidence="13">The sequence shown here is derived from an EMBL/GenBank/DDBJ whole genome shotgun (WGS) entry which is preliminary data.</text>
</comment>
<dbReference type="EMBL" id="LXPE01000007">
    <property type="protein sequence ID" value="OBA27626.1"/>
    <property type="molecule type" value="Genomic_DNA"/>
</dbReference>
<dbReference type="InterPro" id="IPR035369">
    <property type="entry name" value="Nrap_D4"/>
</dbReference>
<evidence type="ECO:0000259" key="10">
    <source>
        <dbReference type="Pfam" id="PF17405"/>
    </source>
</evidence>
<feature type="domain" description="Nrap protein" evidence="11">
    <location>
        <begin position="886"/>
        <end position="1071"/>
    </location>
</feature>
<dbReference type="Pfam" id="PF17405">
    <property type="entry name" value="Nrap_D4"/>
    <property type="match status" value="1"/>
</dbReference>
<name>A0A1B7TFV5_9ASCO</name>
<dbReference type="Pfam" id="PF17403">
    <property type="entry name" value="Nrap_D2"/>
    <property type="match status" value="1"/>
</dbReference>
<reference evidence="14" key="1">
    <citation type="journal article" date="2016" name="Proc. Natl. Acad. Sci. U.S.A.">
        <title>Comparative genomics of biotechnologically important yeasts.</title>
        <authorList>
            <person name="Riley R."/>
            <person name="Haridas S."/>
            <person name="Wolfe K.H."/>
            <person name="Lopes M.R."/>
            <person name="Hittinger C.T."/>
            <person name="Goeker M."/>
            <person name="Salamov A.A."/>
            <person name="Wisecaver J.H."/>
            <person name="Long T.M."/>
            <person name="Calvey C.H."/>
            <person name="Aerts A.L."/>
            <person name="Barry K.W."/>
            <person name="Choi C."/>
            <person name="Clum A."/>
            <person name="Coughlan A.Y."/>
            <person name="Deshpande S."/>
            <person name="Douglass A.P."/>
            <person name="Hanson S.J."/>
            <person name="Klenk H.-P."/>
            <person name="LaButti K.M."/>
            <person name="Lapidus A."/>
            <person name="Lindquist E.A."/>
            <person name="Lipzen A.M."/>
            <person name="Meier-Kolthoff J.P."/>
            <person name="Ohm R.A."/>
            <person name="Otillar R.P."/>
            <person name="Pangilinan J.L."/>
            <person name="Peng Y."/>
            <person name="Rokas A."/>
            <person name="Rosa C.A."/>
            <person name="Scheuner C."/>
            <person name="Sibirny A.A."/>
            <person name="Slot J.C."/>
            <person name="Stielow J.B."/>
            <person name="Sun H."/>
            <person name="Kurtzman C.P."/>
            <person name="Blackwell M."/>
            <person name="Grigoriev I.V."/>
            <person name="Jeffries T.W."/>
        </authorList>
    </citation>
    <scope>NUCLEOTIDE SEQUENCE [LARGE SCALE GENOMIC DNA]</scope>
    <source>
        <strain evidence="14">NRRL Y-1626</strain>
    </source>
</reference>
<dbReference type="GO" id="GO:0034456">
    <property type="term" value="C:UTP-C complex"/>
    <property type="evidence" value="ECO:0007669"/>
    <property type="project" value="TreeGrafter"/>
</dbReference>
<dbReference type="PANTHER" id="PTHR17972">
    <property type="entry name" value="NUCLEOLAR RNA-ASSOCIATED PROTEIN"/>
    <property type="match status" value="1"/>
</dbReference>
<feature type="domain" description="Nrap protein" evidence="10">
    <location>
        <begin position="693"/>
        <end position="884"/>
    </location>
</feature>
<dbReference type="Gene3D" id="1.10.1410.10">
    <property type="match status" value="2"/>
</dbReference>
<keyword evidence="5" id="KW-0687">Ribonucleoprotein</keyword>
<dbReference type="OrthoDB" id="10251401at2759"/>
<evidence type="ECO:0000259" key="12">
    <source>
        <dbReference type="Pfam" id="PF17407"/>
    </source>
</evidence>
<dbReference type="Pfam" id="PF17404">
    <property type="entry name" value="Nrap_D3"/>
    <property type="match status" value="1"/>
</dbReference>
<feature type="domain" description="Nrap protein" evidence="9">
    <location>
        <begin position="503"/>
        <end position="668"/>
    </location>
</feature>
<evidence type="ECO:0000259" key="11">
    <source>
        <dbReference type="Pfam" id="PF17406"/>
    </source>
</evidence>
<feature type="domain" description="Nrap protein" evidence="12">
    <location>
        <begin position="1074"/>
        <end position="1221"/>
    </location>
</feature>
<dbReference type="GO" id="GO:0032040">
    <property type="term" value="C:small-subunit processome"/>
    <property type="evidence" value="ECO:0007669"/>
    <property type="project" value="TreeGrafter"/>
</dbReference>
<protein>
    <recommendedName>
        <fullName evidence="5">U3 small nucleolar RNA-associated protein 22</fullName>
    </recommendedName>
</protein>
<comment type="subcellular location">
    <subcellularLocation>
        <location evidence="1 5">Nucleus</location>
        <location evidence="1 5">Nucleolus</location>
    </subcellularLocation>
</comment>
<dbReference type="Proteomes" id="UP000092321">
    <property type="component" value="Unassembled WGS sequence"/>
</dbReference>
<evidence type="ECO:0000259" key="9">
    <source>
        <dbReference type="Pfam" id="PF17404"/>
    </source>
</evidence>
<evidence type="ECO:0000256" key="6">
    <source>
        <dbReference type="SAM" id="MobiDB-lite"/>
    </source>
</evidence>
<evidence type="ECO:0000259" key="7">
    <source>
        <dbReference type="Pfam" id="PF03813"/>
    </source>
</evidence>
<feature type="domain" description="Nrap protein" evidence="8">
    <location>
        <begin position="338"/>
        <end position="496"/>
    </location>
</feature>
<feature type="compositionally biased region" description="Basic and acidic residues" evidence="6">
    <location>
        <begin position="19"/>
        <end position="31"/>
    </location>
</feature>
<dbReference type="AlphaFoldDB" id="A0A1B7TFV5"/>
<keyword evidence="14" id="KW-1185">Reference proteome</keyword>
<proteinExistence type="inferred from homology"/>
<dbReference type="GO" id="GO:0006409">
    <property type="term" value="P:tRNA export from nucleus"/>
    <property type="evidence" value="ECO:0007669"/>
    <property type="project" value="TreeGrafter"/>
</dbReference>
<dbReference type="GO" id="GO:0006364">
    <property type="term" value="P:rRNA processing"/>
    <property type="evidence" value="ECO:0007669"/>
    <property type="project" value="UniProtKB-KW"/>
</dbReference>
<dbReference type="InterPro" id="IPR035368">
    <property type="entry name" value="Nrap_D3"/>
</dbReference>
<feature type="domain" description="Nrap protein" evidence="7">
    <location>
        <begin position="174"/>
        <end position="335"/>
    </location>
</feature>
<accession>A0A1B7TFV5</accession>
<dbReference type="InterPro" id="IPR035367">
    <property type="entry name" value="Nrap_D2"/>
</dbReference>
<evidence type="ECO:0000256" key="3">
    <source>
        <dbReference type="ARBA" id="ARBA00022884"/>
    </source>
</evidence>
<dbReference type="InterPro" id="IPR005554">
    <property type="entry name" value="NOL6/Upt22"/>
</dbReference>
<dbReference type="GO" id="GO:0032545">
    <property type="term" value="C:CURI complex"/>
    <property type="evidence" value="ECO:0007669"/>
    <property type="project" value="TreeGrafter"/>
</dbReference>
<dbReference type="Pfam" id="PF17406">
    <property type="entry name" value="Nrap_D5"/>
    <property type="match status" value="1"/>
</dbReference>
<feature type="compositionally biased region" description="Acidic residues" evidence="6">
    <location>
        <begin position="32"/>
        <end position="45"/>
    </location>
</feature>
<evidence type="ECO:0000313" key="13">
    <source>
        <dbReference type="EMBL" id="OBA27626.1"/>
    </source>
</evidence>
<feature type="compositionally biased region" description="Polar residues" evidence="6">
    <location>
        <begin position="1"/>
        <end position="18"/>
    </location>
</feature>
<keyword evidence="4 5" id="KW-0539">Nucleus</keyword>